<name>A0A518EZ94_9BACT</name>
<keyword evidence="2" id="KW-1185">Reference proteome</keyword>
<proteinExistence type="predicted"/>
<evidence type="ECO:0000313" key="2">
    <source>
        <dbReference type="Proteomes" id="UP000320390"/>
    </source>
</evidence>
<dbReference type="AlphaFoldDB" id="A0A518EZ94"/>
<sequence>MQADASLVIEGLPPGPIRIVAEERWSGGKTAERMATAQAYLEAGEARTLDLEIHEPALAKVRVLKRPQGELIPVDNVTIEVRAIDNPLDRVAGYELDPEGRAEVPLETVRQTDRNSKWGVDALRTVAWRPIFRHPLPQ</sequence>
<protein>
    <submittedName>
        <fullName evidence="1">Uncharacterized protein</fullName>
    </submittedName>
</protein>
<evidence type="ECO:0000313" key="1">
    <source>
        <dbReference type="EMBL" id="QDV09399.1"/>
    </source>
</evidence>
<dbReference type="EMBL" id="CP036434">
    <property type="protein sequence ID" value="QDV09399.1"/>
    <property type="molecule type" value="Genomic_DNA"/>
</dbReference>
<reference evidence="1 2" key="1">
    <citation type="submission" date="2019-02" db="EMBL/GenBank/DDBJ databases">
        <title>Deep-cultivation of Planctomycetes and their phenomic and genomic characterization uncovers novel biology.</title>
        <authorList>
            <person name="Wiegand S."/>
            <person name="Jogler M."/>
            <person name="Boedeker C."/>
            <person name="Pinto D."/>
            <person name="Vollmers J."/>
            <person name="Rivas-Marin E."/>
            <person name="Kohn T."/>
            <person name="Peeters S.H."/>
            <person name="Heuer A."/>
            <person name="Rast P."/>
            <person name="Oberbeckmann S."/>
            <person name="Bunk B."/>
            <person name="Jeske O."/>
            <person name="Meyerdierks A."/>
            <person name="Storesund J.E."/>
            <person name="Kallscheuer N."/>
            <person name="Luecker S."/>
            <person name="Lage O.M."/>
            <person name="Pohl T."/>
            <person name="Merkel B.J."/>
            <person name="Hornburger P."/>
            <person name="Mueller R.-W."/>
            <person name="Bruemmer F."/>
            <person name="Labrenz M."/>
            <person name="Spormann A.M."/>
            <person name="Op den Camp H."/>
            <person name="Overmann J."/>
            <person name="Amann R."/>
            <person name="Jetten M.S.M."/>
            <person name="Mascher T."/>
            <person name="Medema M.H."/>
            <person name="Devos D.P."/>
            <person name="Kaster A.-K."/>
            <person name="Ovreas L."/>
            <person name="Rohde M."/>
            <person name="Galperin M.Y."/>
            <person name="Jogler C."/>
        </authorList>
    </citation>
    <scope>NUCLEOTIDE SEQUENCE [LARGE SCALE GENOMIC DNA]</scope>
    <source>
        <strain evidence="1 2">Poly30</strain>
    </source>
</reference>
<accession>A0A518EZ94</accession>
<organism evidence="1 2">
    <name type="scientific">Saltatorellus ferox</name>
    <dbReference type="NCBI Taxonomy" id="2528018"/>
    <lineage>
        <taxon>Bacteria</taxon>
        <taxon>Pseudomonadati</taxon>
        <taxon>Planctomycetota</taxon>
        <taxon>Planctomycetia</taxon>
        <taxon>Planctomycetia incertae sedis</taxon>
        <taxon>Saltatorellus</taxon>
    </lineage>
</organism>
<gene>
    <name evidence="1" type="ORF">Poly30_49570</name>
</gene>
<dbReference type="RefSeq" id="WP_145203682.1">
    <property type="nucleotide sequence ID" value="NZ_CP036434.1"/>
</dbReference>
<dbReference type="Proteomes" id="UP000320390">
    <property type="component" value="Chromosome"/>
</dbReference>